<keyword evidence="6 7" id="KW-1015">Disulfide bond</keyword>
<organism evidence="8 9">
    <name type="scientific">Hydnomerulius pinastri MD-312</name>
    <dbReference type="NCBI Taxonomy" id="994086"/>
    <lineage>
        <taxon>Eukaryota</taxon>
        <taxon>Fungi</taxon>
        <taxon>Dikarya</taxon>
        <taxon>Basidiomycota</taxon>
        <taxon>Agaricomycotina</taxon>
        <taxon>Agaricomycetes</taxon>
        <taxon>Agaricomycetidae</taxon>
        <taxon>Boletales</taxon>
        <taxon>Boletales incertae sedis</taxon>
        <taxon>Leucogyrophana</taxon>
    </lineage>
</organism>
<keyword evidence="3 7" id="KW-0134">Cell wall</keyword>
<gene>
    <name evidence="8" type="ORF">HYDPIDRAFT_62219</name>
</gene>
<dbReference type="Pfam" id="PF01185">
    <property type="entry name" value="Hydrophobin"/>
    <property type="match status" value="1"/>
</dbReference>
<feature type="non-terminal residue" evidence="8">
    <location>
        <position position="1"/>
    </location>
</feature>
<evidence type="ECO:0000256" key="2">
    <source>
        <dbReference type="ARBA" id="ARBA00010446"/>
    </source>
</evidence>
<evidence type="ECO:0000256" key="3">
    <source>
        <dbReference type="ARBA" id="ARBA00022512"/>
    </source>
</evidence>
<dbReference type="PROSITE" id="PS00956">
    <property type="entry name" value="HYDROPHOBIN"/>
    <property type="match status" value="1"/>
</dbReference>
<dbReference type="EMBL" id="KN839845">
    <property type="protein sequence ID" value="KIJ64698.1"/>
    <property type="molecule type" value="Genomic_DNA"/>
</dbReference>
<protein>
    <recommendedName>
        <fullName evidence="7">Hydrophobin</fullName>
    </recommendedName>
</protein>
<evidence type="ECO:0000256" key="7">
    <source>
        <dbReference type="RuleBase" id="RU365009"/>
    </source>
</evidence>
<name>A0A0C9WA26_9AGAM</name>
<comment type="subcellular location">
    <subcellularLocation>
        <location evidence="1 7">Secreted</location>
        <location evidence="1 7">Cell wall</location>
    </subcellularLocation>
</comment>
<accession>A0A0C9WA26</accession>
<sequence>MFIRPSAVLPIAVLAAVATAAPGALVERDDQCNTGSIQCCNNTYSSTDASLTSLLGLLGVVLGPISGLVGLGCTPVTVIGTGSGAVCTQQPVCCTGNTYNGLINVGCSPINL</sequence>
<dbReference type="Proteomes" id="UP000053820">
    <property type="component" value="Unassembled WGS sequence"/>
</dbReference>
<dbReference type="HOGENOM" id="CLU_105134_2_0_1"/>
<keyword evidence="4 7" id="KW-0964">Secreted</keyword>
<dbReference type="AlphaFoldDB" id="A0A0C9WA26"/>
<dbReference type="InterPro" id="IPR001338">
    <property type="entry name" value="Class_I_Hydrophobin"/>
</dbReference>
<dbReference type="OrthoDB" id="2688631at2759"/>
<dbReference type="GO" id="GO:0005199">
    <property type="term" value="F:structural constituent of cell wall"/>
    <property type="evidence" value="ECO:0007669"/>
    <property type="project" value="InterPro"/>
</dbReference>
<evidence type="ECO:0000256" key="6">
    <source>
        <dbReference type="ARBA" id="ARBA00023157"/>
    </source>
</evidence>
<evidence type="ECO:0000256" key="1">
    <source>
        <dbReference type="ARBA" id="ARBA00004191"/>
    </source>
</evidence>
<keyword evidence="9" id="KW-1185">Reference proteome</keyword>
<dbReference type="CDD" id="cd23507">
    <property type="entry name" value="hydrophobin_I"/>
    <property type="match status" value="1"/>
</dbReference>
<feature type="chain" id="PRO_5013985266" description="Hydrophobin" evidence="7">
    <location>
        <begin position="21"/>
        <end position="112"/>
    </location>
</feature>
<evidence type="ECO:0000313" key="9">
    <source>
        <dbReference type="Proteomes" id="UP000053820"/>
    </source>
</evidence>
<dbReference type="SMART" id="SM00075">
    <property type="entry name" value="HYDRO"/>
    <property type="match status" value="1"/>
</dbReference>
<evidence type="ECO:0000313" key="8">
    <source>
        <dbReference type="EMBL" id="KIJ64698.1"/>
    </source>
</evidence>
<reference evidence="8 9" key="1">
    <citation type="submission" date="2014-04" db="EMBL/GenBank/DDBJ databases">
        <title>Evolutionary Origins and Diversification of the Mycorrhizal Mutualists.</title>
        <authorList>
            <consortium name="DOE Joint Genome Institute"/>
            <consortium name="Mycorrhizal Genomics Consortium"/>
            <person name="Kohler A."/>
            <person name="Kuo A."/>
            <person name="Nagy L.G."/>
            <person name="Floudas D."/>
            <person name="Copeland A."/>
            <person name="Barry K.W."/>
            <person name="Cichocki N."/>
            <person name="Veneault-Fourrey C."/>
            <person name="LaButti K."/>
            <person name="Lindquist E.A."/>
            <person name="Lipzen A."/>
            <person name="Lundell T."/>
            <person name="Morin E."/>
            <person name="Murat C."/>
            <person name="Riley R."/>
            <person name="Ohm R."/>
            <person name="Sun H."/>
            <person name="Tunlid A."/>
            <person name="Henrissat B."/>
            <person name="Grigoriev I.V."/>
            <person name="Hibbett D.S."/>
            <person name="Martin F."/>
        </authorList>
    </citation>
    <scope>NUCLEOTIDE SEQUENCE [LARGE SCALE GENOMIC DNA]</scope>
    <source>
        <strain evidence="8 9">MD-312</strain>
    </source>
</reference>
<proteinExistence type="inferred from homology"/>
<dbReference type="GO" id="GO:0009277">
    <property type="term" value="C:fungal-type cell wall"/>
    <property type="evidence" value="ECO:0007669"/>
    <property type="project" value="InterPro"/>
</dbReference>
<feature type="signal peptide" evidence="7">
    <location>
        <begin position="1"/>
        <end position="20"/>
    </location>
</feature>
<evidence type="ECO:0000256" key="5">
    <source>
        <dbReference type="ARBA" id="ARBA00022729"/>
    </source>
</evidence>
<evidence type="ECO:0000256" key="4">
    <source>
        <dbReference type="ARBA" id="ARBA00022525"/>
    </source>
</evidence>
<feature type="non-terminal residue" evidence="8">
    <location>
        <position position="112"/>
    </location>
</feature>
<keyword evidence="5 7" id="KW-0732">Signal</keyword>
<comment type="similarity">
    <text evidence="2 7">Belongs to the fungal hydrophobin family.</text>
</comment>
<dbReference type="InterPro" id="IPR019778">
    <property type="entry name" value="Class_I_Hydrophobin_CS"/>
</dbReference>